<dbReference type="InterPro" id="IPR011051">
    <property type="entry name" value="RmlC_Cupin_sf"/>
</dbReference>
<proteinExistence type="predicted"/>
<evidence type="ECO:0000259" key="3">
    <source>
        <dbReference type="PROSITE" id="PS50943"/>
    </source>
</evidence>
<dbReference type="PROSITE" id="PS50943">
    <property type="entry name" value="HTH_CROC1"/>
    <property type="match status" value="1"/>
</dbReference>
<dbReference type="GO" id="GO:0003700">
    <property type="term" value="F:DNA-binding transcription factor activity"/>
    <property type="evidence" value="ECO:0007669"/>
    <property type="project" value="TreeGrafter"/>
</dbReference>
<dbReference type="CDD" id="cd02209">
    <property type="entry name" value="cupin_XRE_C"/>
    <property type="match status" value="1"/>
</dbReference>
<dbReference type="CDD" id="cd00093">
    <property type="entry name" value="HTH_XRE"/>
    <property type="match status" value="1"/>
</dbReference>
<dbReference type="Pfam" id="PF01381">
    <property type="entry name" value="HTH_3"/>
    <property type="match status" value="1"/>
</dbReference>
<dbReference type="GO" id="GO:0005829">
    <property type="term" value="C:cytosol"/>
    <property type="evidence" value="ECO:0007669"/>
    <property type="project" value="TreeGrafter"/>
</dbReference>
<dbReference type="GO" id="GO:0003677">
    <property type="term" value="F:DNA binding"/>
    <property type="evidence" value="ECO:0007669"/>
    <property type="project" value="UniProtKB-KW"/>
</dbReference>
<dbReference type="Proteomes" id="UP000239430">
    <property type="component" value="Unassembled WGS sequence"/>
</dbReference>
<dbReference type="InterPro" id="IPR014710">
    <property type="entry name" value="RmlC-like_jellyroll"/>
</dbReference>
<sequence>MGVNNGANETEFARSEAETLRRLGENIRSLRQEREMTLARISDLTGLSVSMLSMVERGEANPSIGTLVAIANALGVSLSDLFDDGGERTSKVIIRRAEQTVFQTKSGVVRRILLHDLEQNVEVAENIYEPGTSSSDVPTRHRGREYGVIIEGQLRIWVGDSAFDAFEGDAVSIDSGKPHRFENIGDSRTRTLWINIYR</sequence>
<name>A0A9X7J3U3_9FIRM</name>
<dbReference type="SUPFAM" id="SSF51182">
    <property type="entry name" value="RmlC-like cupins"/>
    <property type="match status" value="1"/>
</dbReference>
<feature type="domain" description="HTH cro/C1-type" evidence="3">
    <location>
        <begin position="27"/>
        <end position="81"/>
    </location>
</feature>
<keyword evidence="5" id="KW-1185">Reference proteome</keyword>
<feature type="coiled-coil region" evidence="2">
    <location>
        <begin position="13"/>
        <end position="40"/>
    </location>
</feature>
<organism evidence="4 5">
    <name type="scientific">Neomoorella stamsii</name>
    <dbReference type="NCBI Taxonomy" id="1266720"/>
    <lineage>
        <taxon>Bacteria</taxon>
        <taxon>Bacillati</taxon>
        <taxon>Bacillota</taxon>
        <taxon>Clostridia</taxon>
        <taxon>Neomoorellales</taxon>
        <taxon>Neomoorellaceae</taxon>
        <taxon>Neomoorella</taxon>
    </lineage>
</organism>
<dbReference type="SUPFAM" id="SSF47413">
    <property type="entry name" value="lambda repressor-like DNA-binding domains"/>
    <property type="match status" value="1"/>
</dbReference>
<dbReference type="InterPro" id="IPR013096">
    <property type="entry name" value="Cupin_2"/>
</dbReference>
<dbReference type="PANTHER" id="PTHR46797">
    <property type="entry name" value="HTH-TYPE TRANSCRIPTIONAL REGULATOR"/>
    <property type="match status" value="1"/>
</dbReference>
<protein>
    <submittedName>
        <fullName evidence="4">HTH-type transcriptional regulator PuuR</fullName>
    </submittedName>
</protein>
<comment type="caution">
    <text evidence="4">The sequence shown here is derived from an EMBL/GenBank/DDBJ whole genome shotgun (WGS) entry which is preliminary data.</text>
</comment>
<keyword evidence="1" id="KW-0238">DNA-binding</keyword>
<dbReference type="InterPro" id="IPR050807">
    <property type="entry name" value="TransReg_Diox_bact_type"/>
</dbReference>
<evidence type="ECO:0000313" key="5">
    <source>
        <dbReference type="Proteomes" id="UP000239430"/>
    </source>
</evidence>
<dbReference type="SMART" id="SM00530">
    <property type="entry name" value="HTH_XRE"/>
    <property type="match status" value="1"/>
</dbReference>
<evidence type="ECO:0000313" key="4">
    <source>
        <dbReference type="EMBL" id="PRR73410.1"/>
    </source>
</evidence>
<dbReference type="AlphaFoldDB" id="A0A9X7J3U3"/>
<reference evidence="4 5" key="1">
    <citation type="submission" date="2018-03" db="EMBL/GenBank/DDBJ databases">
        <title>Genome sequence of Moorella stamsii DSM 26217.</title>
        <authorList>
            <person name="Poehlein A."/>
            <person name="Daniel R."/>
        </authorList>
    </citation>
    <scope>NUCLEOTIDE SEQUENCE [LARGE SCALE GENOMIC DNA]</scope>
    <source>
        <strain evidence="5">DSM 26217</strain>
    </source>
</reference>
<keyword evidence="2" id="KW-0175">Coiled coil</keyword>
<dbReference type="Gene3D" id="2.60.120.10">
    <property type="entry name" value="Jelly Rolls"/>
    <property type="match status" value="1"/>
</dbReference>
<dbReference type="RefSeq" id="WP_054938047.1">
    <property type="nucleotide sequence ID" value="NZ_PVXL01000040.1"/>
</dbReference>
<dbReference type="EMBL" id="PVXL01000040">
    <property type="protein sequence ID" value="PRR73410.1"/>
    <property type="molecule type" value="Genomic_DNA"/>
</dbReference>
<dbReference type="Pfam" id="PF07883">
    <property type="entry name" value="Cupin_2"/>
    <property type="match status" value="1"/>
</dbReference>
<evidence type="ECO:0000256" key="1">
    <source>
        <dbReference type="ARBA" id="ARBA00023125"/>
    </source>
</evidence>
<evidence type="ECO:0000256" key="2">
    <source>
        <dbReference type="SAM" id="Coils"/>
    </source>
</evidence>
<dbReference type="Gene3D" id="1.10.260.40">
    <property type="entry name" value="lambda repressor-like DNA-binding domains"/>
    <property type="match status" value="1"/>
</dbReference>
<gene>
    <name evidence="4" type="primary">puuR_1</name>
    <name evidence="4" type="ORF">MOST_12580</name>
</gene>
<accession>A0A9X7J3U3</accession>
<dbReference type="InterPro" id="IPR010982">
    <property type="entry name" value="Lambda_DNA-bd_dom_sf"/>
</dbReference>
<dbReference type="PANTHER" id="PTHR46797:SF1">
    <property type="entry name" value="METHYLPHOSPHONATE SYNTHASE"/>
    <property type="match status" value="1"/>
</dbReference>
<dbReference type="InterPro" id="IPR001387">
    <property type="entry name" value="Cro/C1-type_HTH"/>
</dbReference>